<dbReference type="SUPFAM" id="SSF52172">
    <property type="entry name" value="CheY-like"/>
    <property type="match status" value="2"/>
</dbReference>
<evidence type="ECO:0000313" key="23">
    <source>
        <dbReference type="EMBL" id="GLQ75574.1"/>
    </source>
</evidence>
<evidence type="ECO:0000256" key="10">
    <source>
        <dbReference type="ARBA" id="ARBA00022801"/>
    </source>
</evidence>
<dbReference type="AlphaFoldDB" id="A0AAV5NZ51"/>
<dbReference type="NCBIfam" id="TIGR00229">
    <property type="entry name" value="sensory_box"/>
    <property type="match status" value="1"/>
</dbReference>
<dbReference type="Pfam" id="PF13426">
    <property type="entry name" value="PAS_9"/>
    <property type="match status" value="1"/>
</dbReference>
<evidence type="ECO:0000256" key="5">
    <source>
        <dbReference type="ARBA" id="ARBA00022553"/>
    </source>
</evidence>
<evidence type="ECO:0000256" key="3">
    <source>
        <dbReference type="ARBA" id="ARBA00012438"/>
    </source>
</evidence>
<comment type="subcellular location">
    <subcellularLocation>
        <location evidence="2">Cell membrane</location>
        <topology evidence="2">Multi-pass membrane protein</topology>
    </subcellularLocation>
</comment>
<evidence type="ECO:0000259" key="22">
    <source>
        <dbReference type="PROSITE" id="PS50894"/>
    </source>
</evidence>
<feature type="domain" description="Response regulatory" evidence="20">
    <location>
        <begin position="551"/>
        <end position="673"/>
    </location>
</feature>
<name>A0AAV5NZ51_9VIBR</name>
<dbReference type="InterPro" id="IPR036097">
    <property type="entry name" value="HisK_dim/P_sf"/>
</dbReference>
<dbReference type="GO" id="GO:0000155">
    <property type="term" value="F:phosphorelay sensor kinase activity"/>
    <property type="evidence" value="ECO:0007669"/>
    <property type="project" value="InterPro"/>
</dbReference>
<accession>A0AAV5NZ51</accession>
<keyword evidence="8" id="KW-0547">Nucleotide-binding</keyword>
<sequence length="1073" mass="120088">MNEIGILTIDGSESSLLLARKKIISVLRSSGYTNVETDNLGFKFAQYLRAINDNYSPITFKILADTDLIRLSGNSTEHNIDTSLLSQSRIASRYVNGVLEVDIQAKIPFDLFELDLLERELSVKTVDELMLDLQAKNSALARHQEGLEKEIENQTIDLQKSEELSRTIVDSAPIGVILLDKNCKIISWNKNAEELYGYSAEEAVSHPIKTLLQMEGESRLEGVLGHVLDLQVQQSLAGQFFEVSTKDKFGRTIPAEIGMTIFQLGDLCQATLFIRDISERKLAEQELNAAMAKAEEAVEVKSMFLANMSHEIRTPMNAIIGMAHLALKTDMSPKQRDYVSKIHSSGTLLLGIINDILDFSKIEAGKLEMENIEFTLDDVFRNVSTVTGQKAFEKNLELLFHIPRTIPQQLIGDPLRIGQVIINLVNNSVKFTDSGEITLSVELLEQIGDRIELEFTVADTGIGMTPEQSSRLFTAFTQADGSTTRKYGGTGLGLSICRRLIELMGGNIRVDSEPDVGSSFVFNVWFDLADQMQNSKDKWTSLRPDMLDELKVLIVDDNHHALEIMSEMLETLPIQPETASSGQEAYDMIEAHINQDNPYSLVLMDWNMPELNGIEAVTLMREKLESEKQPKVVMVTAYDKDDVKKASNSIDIAHYLTKPVSQSSLYDCLIDLFSSENRFAELSETARTEDTDEFKGLRVLLTEDNEINQQIAFELMSGKGMEVTIANNGKEALDNLSASGDGEVPFDIIFMDLQMPVMDGYEASKRIRSNSRYASTPLVAMTAHAMVEERERCLNLGMNDHISKPIDPETLYQLIRKWAGAKLKALQMALPKPDVEQEEVEQTTLNHEALPKAVNVDREENERPVKRENRTLYDLDAIDYKNALLRVGGNETLFKKLLGQLINKEIDFRKRIDIMIEKQDKGGASMAAHTLKGSGANMGLMRLSDMASRLEILIDGEKQDETTNLLDEIEEYVHVLFADISGVIGHALPTQKQEVDGDILGRAHRLDELLQNFDASAIDFLEEHHQDFEAVLGGEEFARCCQLIHDCDFDQAASILRSLVNLYPLDMGKVQGA</sequence>
<dbReference type="InterPro" id="IPR036641">
    <property type="entry name" value="HPT_dom_sf"/>
</dbReference>
<dbReference type="Gene3D" id="1.20.120.160">
    <property type="entry name" value="HPT domain"/>
    <property type="match status" value="1"/>
</dbReference>
<comment type="catalytic activity">
    <reaction evidence="1">
        <text>ATP + protein L-histidine = ADP + protein N-phospho-L-histidine.</text>
        <dbReference type="EC" id="2.7.13.3"/>
    </reaction>
</comment>
<evidence type="ECO:0000259" key="21">
    <source>
        <dbReference type="PROSITE" id="PS50112"/>
    </source>
</evidence>
<evidence type="ECO:0000256" key="15">
    <source>
        <dbReference type="ARBA" id="ARBA00064003"/>
    </source>
</evidence>
<dbReference type="EMBL" id="BSNX01000074">
    <property type="protein sequence ID" value="GLQ75574.1"/>
    <property type="molecule type" value="Genomic_DNA"/>
</dbReference>
<dbReference type="Gene3D" id="1.10.287.130">
    <property type="match status" value="1"/>
</dbReference>
<dbReference type="GO" id="GO:0016787">
    <property type="term" value="F:hydrolase activity"/>
    <property type="evidence" value="ECO:0007669"/>
    <property type="project" value="UniProtKB-KW"/>
</dbReference>
<organism evidence="23 24">
    <name type="scientific">Vibrio penaeicida</name>
    <dbReference type="NCBI Taxonomy" id="104609"/>
    <lineage>
        <taxon>Bacteria</taxon>
        <taxon>Pseudomonadati</taxon>
        <taxon>Pseudomonadota</taxon>
        <taxon>Gammaproteobacteria</taxon>
        <taxon>Vibrionales</taxon>
        <taxon>Vibrionaceae</taxon>
        <taxon>Vibrio</taxon>
    </lineage>
</organism>
<dbReference type="GO" id="GO:0005886">
    <property type="term" value="C:plasma membrane"/>
    <property type="evidence" value="ECO:0007669"/>
    <property type="project" value="UniProtKB-SubCell"/>
</dbReference>
<dbReference type="PROSITE" id="PS50894">
    <property type="entry name" value="HPT"/>
    <property type="match status" value="1"/>
</dbReference>
<dbReference type="RefSeq" id="WP_126606334.1">
    <property type="nucleotide sequence ID" value="NZ_AP025144.1"/>
</dbReference>
<keyword evidence="6" id="KW-0808">Transferase</keyword>
<evidence type="ECO:0000256" key="8">
    <source>
        <dbReference type="ARBA" id="ARBA00022741"/>
    </source>
</evidence>
<dbReference type="InterPro" id="IPR011006">
    <property type="entry name" value="CheY-like_superfamily"/>
</dbReference>
<evidence type="ECO:0000256" key="13">
    <source>
        <dbReference type="ARBA" id="ARBA00023012"/>
    </source>
</evidence>
<dbReference type="PRINTS" id="PR00344">
    <property type="entry name" value="BCTRLSENSOR"/>
</dbReference>
<dbReference type="SUPFAM" id="SSF55874">
    <property type="entry name" value="ATPase domain of HSP90 chaperone/DNA topoisomerase II/histidine kinase"/>
    <property type="match status" value="1"/>
</dbReference>
<feature type="modified residue" description="4-aspartylphosphate" evidence="18">
    <location>
        <position position="605"/>
    </location>
</feature>
<dbReference type="InterPro" id="IPR003594">
    <property type="entry name" value="HATPase_dom"/>
</dbReference>
<keyword evidence="9" id="KW-0418">Kinase</keyword>
<dbReference type="GO" id="GO:0005524">
    <property type="term" value="F:ATP binding"/>
    <property type="evidence" value="ECO:0007669"/>
    <property type="project" value="UniProtKB-KW"/>
</dbReference>
<evidence type="ECO:0000256" key="16">
    <source>
        <dbReference type="ARBA" id="ARBA00068150"/>
    </source>
</evidence>
<evidence type="ECO:0000256" key="4">
    <source>
        <dbReference type="ARBA" id="ARBA00022475"/>
    </source>
</evidence>
<keyword evidence="10" id="KW-0378">Hydrolase</keyword>
<evidence type="ECO:0000256" key="6">
    <source>
        <dbReference type="ARBA" id="ARBA00022679"/>
    </source>
</evidence>
<evidence type="ECO:0000259" key="19">
    <source>
        <dbReference type="PROSITE" id="PS50109"/>
    </source>
</evidence>
<evidence type="ECO:0000256" key="11">
    <source>
        <dbReference type="ARBA" id="ARBA00022840"/>
    </source>
</evidence>
<evidence type="ECO:0000256" key="1">
    <source>
        <dbReference type="ARBA" id="ARBA00000085"/>
    </source>
</evidence>
<dbReference type="PROSITE" id="PS50112">
    <property type="entry name" value="PAS"/>
    <property type="match status" value="1"/>
</dbReference>
<keyword evidence="11" id="KW-0067">ATP-binding</keyword>
<gene>
    <name evidence="23" type="ORF">GCM10007932_49360</name>
</gene>
<dbReference type="SMART" id="SM00073">
    <property type="entry name" value="HPT"/>
    <property type="match status" value="1"/>
</dbReference>
<feature type="modified residue" description="Phosphohistidine" evidence="17">
    <location>
        <position position="929"/>
    </location>
</feature>
<dbReference type="Gene3D" id="3.30.565.10">
    <property type="entry name" value="Histidine kinase-like ATPase, C-terminal domain"/>
    <property type="match status" value="1"/>
</dbReference>
<dbReference type="InterPro" id="IPR005467">
    <property type="entry name" value="His_kinase_dom"/>
</dbReference>
<dbReference type="Pfam" id="PF02518">
    <property type="entry name" value="HATPase_c"/>
    <property type="match status" value="1"/>
</dbReference>
<evidence type="ECO:0000256" key="12">
    <source>
        <dbReference type="ARBA" id="ARBA00022989"/>
    </source>
</evidence>
<feature type="domain" description="PAS" evidence="21">
    <location>
        <begin position="161"/>
        <end position="231"/>
    </location>
</feature>
<keyword evidence="13" id="KW-0902">Two-component regulatory system</keyword>
<evidence type="ECO:0000256" key="2">
    <source>
        <dbReference type="ARBA" id="ARBA00004651"/>
    </source>
</evidence>
<dbReference type="Proteomes" id="UP001156690">
    <property type="component" value="Unassembled WGS sequence"/>
</dbReference>
<dbReference type="InterPro" id="IPR001789">
    <property type="entry name" value="Sig_transdc_resp-reg_receiver"/>
</dbReference>
<dbReference type="FunFam" id="3.30.565.10:FF:000010">
    <property type="entry name" value="Sensor histidine kinase RcsC"/>
    <property type="match status" value="1"/>
</dbReference>
<feature type="domain" description="HPt" evidence="22">
    <location>
        <begin position="890"/>
        <end position="983"/>
    </location>
</feature>
<dbReference type="SUPFAM" id="SSF47384">
    <property type="entry name" value="Homodimeric domain of signal transducing histidine kinase"/>
    <property type="match status" value="1"/>
</dbReference>
<dbReference type="SMART" id="SM00091">
    <property type="entry name" value="PAS"/>
    <property type="match status" value="1"/>
</dbReference>
<dbReference type="SUPFAM" id="SSF47226">
    <property type="entry name" value="Histidine-containing phosphotransfer domain, HPT domain"/>
    <property type="match status" value="1"/>
</dbReference>
<keyword evidence="5 18" id="KW-0597">Phosphoprotein</keyword>
<feature type="domain" description="Response regulatory" evidence="20">
    <location>
        <begin position="698"/>
        <end position="819"/>
    </location>
</feature>
<dbReference type="InterPro" id="IPR035965">
    <property type="entry name" value="PAS-like_dom_sf"/>
</dbReference>
<dbReference type="CDD" id="cd16922">
    <property type="entry name" value="HATPase_EvgS-ArcB-TorS-like"/>
    <property type="match status" value="1"/>
</dbReference>
<dbReference type="CDD" id="cd00082">
    <property type="entry name" value="HisKA"/>
    <property type="match status" value="1"/>
</dbReference>
<reference evidence="24" key="1">
    <citation type="journal article" date="2019" name="Int. J. Syst. Evol. Microbiol.">
        <title>The Global Catalogue of Microorganisms (GCM) 10K type strain sequencing project: providing services to taxonomists for standard genome sequencing and annotation.</title>
        <authorList>
            <consortium name="The Broad Institute Genomics Platform"/>
            <consortium name="The Broad Institute Genome Sequencing Center for Infectious Disease"/>
            <person name="Wu L."/>
            <person name="Ma J."/>
        </authorList>
    </citation>
    <scope>NUCLEOTIDE SEQUENCE [LARGE SCALE GENOMIC DNA]</scope>
    <source>
        <strain evidence="24">NBRC 15640</strain>
    </source>
</reference>
<dbReference type="PROSITE" id="PS50110">
    <property type="entry name" value="RESPONSE_REGULATORY"/>
    <property type="match status" value="2"/>
</dbReference>
<keyword evidence="4" id="KW-1003">Cell membrane</keyword>
<dbReference type="EC" id="2.7.13.3" evidence="3"/>
<evidence type="ECO:0000313" key="24">
    <source>
        <dbReference type="Proteomes" id="UP001156690"/>
    </source>
</evidence>
<dbReference type="InterPro" id="IPR004358">
    <property type="entry name" value="Sig_transdc_His_kin-like_C"/>
</dbReference>
<keyword evidence="12" id="KW-1133">Transmembrane helix</keyword>
<dbReference type="SMART" id="SM00388">
    <property type="entry name" value="HisKA"/>
    <property type="match status" value="1"/>
</dbReference>
<dbReference type="Pfam" id="PF00512">
    <property type="entry name" value="HisKA"/>
    <property type="match status" value="1"/>
</dbReference>
<keyword evidence="24" id="KW-1185">Reference proteome</keyword>
<dbReference type="InterPro" id="IPR003661">
    <property type="entry name" value="HisK_dim/P_dom"/>
</dbReference>
<dbReference type="CDD" id="cd00130">
    <property type="entry name" value="PAS"/>
    <property type="match status" value="1"/>
</dbReference>
<feature type="domain" description="Histidine kinase" evidence="19">
    <location>
        <begin position="307"/>
        <end position="528"/>
    </location>
</feature>
<dbReference type="InterPro" id="IPR000014">
    <property type="entry name" value="PAS"/>
</dbReference>
<dbReference type="SMART" id="SM00448">
    <property type="entry name" value="REC"/>
    <property type="match status" value="2"/>
</dbReference>
<dbReference type="InterPro" id="IPR008207">
    <property type="entry name" value="Sig_transdc_His_kin_Hpt_dom"/>
</dbReference>
<evidence type="ECO:0000256" key="9">
    <source>
        <dbReference type="ARBA" id="ARBA00022777"/>
    </source>
</evidence>
<dbReference type="PANTHER" id="PTHR45339:SF1">
    <property type="entry name" value="HYBRID SIGNAL TRANSDUCTION HISTIDINE KINASE J"/>
    <property type="match status" value="1"/>
</dbReference>
<dbReference type="PROSITE" id="PS50109">
    <property type="entry name" value="HIS_KIN"/>
    <property type="match status" value="1"/>
</dbReference>
<dbReference type="Pfam" id="PF01627">
    <property type="entry name" value="Hpt"/>
    <property type="match status" value="1"/>
</dbReference>
<dbReference type="SUPFAM" id="SSF55785">
    <property type="entry name" value="PYP-like sensor domain (PAS domain)"/>
    <property type="match status" value="1"/>
</dbReference>
<protein>
    <recommendedName>
        <fullName evidence="16">Sensory/regulatory protein RpfC</fullName>
        <ecNumber evidence="3">2.7.13.3</ecNumber>
    </recommendedName>
</protein>
<keyword evidence="7" id="KW-0812">Transmembrane</keyword>
<dbReference type="FunFam" id="1.10.287.130:FF:000002">
    <property type="entry name" value="Two-component osmosensing histidine kinase"/>
    <property type="match status" value="1"/>
</dbReference>
<comment type="subunit">
    <text evidence="15">At low DSF concentrations, interacts with RpfF.</text>
</comment>
<evidence type="ECO:0000256" key="14">
    <source>
        <dbReference type="ARBA" id="ARBA00023136"/>
    </source>
</evidence>
<proteinExistence type="predicted"/>
<dbReference type="PANTHER" id="PTHR45339">
    <property type="entry name" value="HYBRID SIGNAL TRANSDUCTION HISTIDINE KINASE J"/>
    <property type="match status" value="1"/>
</dbReference>
<feature type="modified residue" description="4-aspartylphosphate" evidence="18">
    <location>
        <position position="752"/>
    </location>
</feature>
<dbReference type="Pfam" id="PF00072">
    <property type="entry name" value="Response_reg"/>
    <property type="match status" value="2"/>
</dbReference>
<evidence type="ECO:0000256" key="7">
    <source>
        <dbReference type="ARBA" id="ARBA00022692"/>
    </source>
</evidence>
<evidence type="ECO:0000256" key="18">
    <source>
        <dbReference type="PROSITE-ProRule" id="PRU00169"/>
    </source>
</evidence>
<dbReference type="InterPro" id="IPR036890">
    <property type="entry name" value="HATPase_C_sf"/>
</dbReference>
<dbReference type="CDD" id="cd17546">
    <property type="entry name" value="REC_hyHK_CKI1_RcsC-like"/>
    <property type="match status" value="2"/>
</dbReference>
<dbReference type="Gene3D" id="3.40.50.2300">
    <property type="match status" value="2"/>
</dbReference>
<dbReference type="Gene3D" id="3.30.450.20">
    <property type="entry name" value="PAS domain"/>
    <property type="match status" value="1"/>
</dbReference>
<evidence type="ECO:0000259" key="20">
    <source>
        <dbReference type="PROSITE" id="PS50110"/>
    </source>
</evidence>
<keyword evidence="14" id="KW-0472">Membrane</keyword>
<dbReference type="CDD" id="cd00088">
    <property type="entry name" value="HPT"/>
    <property type="match status" value="1"/>
</dbReference>
<evidence type="ECO:0000256" key="17">
    <source>
        <dbReference type="PROSITE-ProRule" id="PRU00110"/>
    </source>
</evidence>
<comment type="caution">
    <text evidence="23">The sequence shown here is derived from an EMBL/GenBank/DDBJ whole genome shotgun (WGS) entry which is preliminary data.</text>
</comment>
<dbReference type="SMART" id="SM00387">
    <property type="entry name" value="HATPase_c"/>
    <property type="match status" value="1"/>
</dbReference>